<dbReference type="Pfam" id="PF01547">
    <property type="entry name" value="SBP_bac_1"/>
    <property type="match status" value="1"/>
</dbReference>
<keyword evidence="2" id="KW-0813">Transport</keyword>
<dbReference type="InterPro" id="IPR006059">
    <property type="entry name" value="SBP"/>
</dbReference>
<dbReference type="SUPFAM" id="SSF53850">
    <property type="entry name" value="Periplasmic binding protein-like II"/>
    <property type="match status" value="1"/>
</dbReference>
<gene>
    <name evidence="4" type="ORF">CLV56_3873</name>
</gene>
<protein>
    <submittedName>
        <fullName evidence="4">Raffinose/stachyose/melibiose transport system substrate-binding protein</fullName>
    </submittedName>
</protein>
<dbReference type="Proteomes" id="UP000230842">
    <property type="component" value="Unassembled WGS sequence"/>
</dbReference>
<dbReference type="Gene3D" id="3.40.190.10">
    <property type="entry name" value="Periplasmic binding protein-like II"/>
    <property type="match status" value="2"/>
</dbReference>
<feature type="chain" id="PRO_5039470330" evidence="3">
    <location>
        <begin position="32"/>
        <end position="436"/>
    </location>
</feature>
<reference evidence="4 5" key="1">
    <citation type="submission" date="2017-11" db="EMBL/GenBank/DDBJ databases">
        <title>Genomic Encyclopedia of Archaeal and Bacterial Type Strains, Phase II (KMG-II): From Individual Species to Whole Genera.</title>
        <authorList>
            <person name="Goeker M."/>
        </authorList>
    </citation>
    <scope>NUCLEOTIDE SEQUENCE [LARGE SCALE GENOMIC DNA]</scope>
    <source>
        <strain evidence="4 5">DSM 27763</strain>
    </source>
</reference>
<comment type="caution">
    <text evidence="4">The sequence shown here is derived from an EMBL/GenBank/DDBJ whole genome shotgun (WGS) entry which is preliminary data.</text>
</comment>
<evidence type="ECO:0000256" key="3">
    <source>
        <dbReference type="SAM" id="SignalP"/>
    </source>
</evidence>
<organism evidence="4 5">
    <name type="scientific">Mumia flava</name>
    <dbReference type="NCBI Taxonomy" id="1348852"/>
    <lineage>
        <taxon>Bacteria</taxon>
        <taxon>Bacillati</taxon>
        <taxon>Actinomycetota</taxon>
        <taxon>Actinomycetes</taxon>
        <taxon>Propionibacteriales</taxon>
        <taxon>Nocardioidaceae</taxon>
        <taxon>Mumia</taxon>
    </lineage>
</organism>
<dbReference type="RefSeq" id="WP_039364909.1">
    <property type="nucleotide sequence ID" value="NZ_PGEZ01000002.1"/>
</dbReference>
<feature type="signal peptide" evidence="3">
    <location>
        <begin position="1"/>
        <end position="31"/>
    </location>
</feature>
<comment type="similarity">
    <text evidence="1">Belongs to the bacterial solute-binding protein 1 family.</text>
</comment>
<accession>A0A0B2B0J3</accession>
<keyword evidence="5" id="KW-1185">Reference proteome</keyword>
<dbReference type="PANTHER" id="PTHR43649">
    <property type="entry name" value="ARABINOSE-BINDING PROTEIN-RELATED"/>
    <property type="match status" value="1"/>
</dbReference>
<proteinExistence type="inferred from homology"/>
<evidence type="ECO:0000313" key="5">
    <source>
        <dbReference type="Proteomes" id="UP000230842"/>
    </source>
</evidence>
<evidence type="ECO:0000313" key="4">
    <source>
        <dbReference type="EMBL" id="PJJ54364.1"/>
    </source>
</evidence>
<dbReference type="PANTHER" id="PTHR43649:SF29">
    <property type="entry name" value="OSMOPROTECTIVE COMPOUNDS-BINDING PROTEIN GGTB"/>
    <property type="match status" value="1"/>
</dbReference>
<evidence type="ECO:0000256" key="1">
    <source>
        <dbReference type="ARBA" id="ARBA00008520"/>
    </source>
</evidence>
<dbReference type="PROSITE" id="PS51257">
    <property type="entry name" value="PROKAR_LIPOPROTEIN"/>
    <property type="match status" value="1"/>
</dbReference>
<dbReference type="InterPro" id="IPR050490">
    <property type="entry name" value="Bact_solute-bd_prot1"/>
</dbReference>
<keyword evidence="3" id="KW-0732">Signal</keyword>
<dbReference type="EMBL" id="PGEZ01000002">
    <property type="protein sequence ID" value="PJJ54364.1"/>
    <property type="molecule type" value="Genomic_DNA"/>
</dbReference>
<evidence type="ECO:0000256" key="2">
    <source>
        <dbReference type="ARBA" id="ARBA00022448"/>
    </source>
</evidence>
<sequence length="436" mass="45379">MTARTNTRRTTTVISAAAAAGALLLTGCSGSSDSSAGAEGSSAFSYLSFAENTSIQDTLTALSEDACSTENEAAPLEVTTQPQATYDQQLQLQSGQGALPTLFASGNSPLLAQELDDAGQLVDVGSELESLGKTDAIIPAAQSTIEAIYGDTTYVLPTEFNVEGIWYNKALFEDNEITPPTTWTELVDAATELAAAGITPLSADGKDGWPLTRLVGNYLYRTLGPDALQKVADGDAALTDPEYVAAAEAIADLGAEGFFGKSVGSIDYDGALNQFLTGDAAMFYMGSWALANFNDPAQNKIGAENIGFLPFPDVEGGAGTSSQLAANIGVPLAMADSAFDSGAKEWLGCIADNFGTQSLADQGVITGFASDVDASDLPPLTALVQEEIDRTDETVLWFEALFNPEAATTSQTNAQLLVTGKMSPEDFMAAVQRDLG</sequence>
<dbReference type="AlphaFoldDB" id="A0A0B2B0J3"/>
<name>A0A0B2B0J3_9ACTN</name>
<dbReference type="OrthoDB" id="7937990at2"/>